<keyword evidence="2" id="KW-1185">Reference proteome</keyword>
<evidence type="ECO:0000313" key="1">
    <source>
        <dbReference type="EMBL" id="KAG7044633.1"/>
    </source>
</evidence>
<name>A0A9P7QWS5_9PEZI</name>
<accession>A0A9P7QWS5</accession>
<sequence>MYGSFSRTLRKTPTPKYTLHKQMVSTSFQKKTFFSLYATLIHPHTTHTPLGCLSKGESKGNLHWKQR</sequence>
<gene>
    <name evidence="1" type="ORF">JMJ77_004095</name>
</gene>
<dbReference type="AlphaFoldDB" id="A0A9P7QWS5"/>
<comment type="caution">
    <text evidence="1">The sequence shown here is derived from an EMBL/GenBank/DDBJ whole genome shotgun (WGS) entry which is preliminary data.</text>
</comment>
<protein>
    <submittedName>
        <fullName evidence="1">Uncharacterized protein</fullName>
    </submittedName>
</protein>
<reference evidence="1" key="1">
    <citation type="submission" date="2021-05" db="EMBL/GenBank/DDBJ databases">
        <title>Comparative genomics of three Colletotrichum scovillei strains and genetic complementation revealed genes involved fungal growth and virulence on chili pepper.</title>
        <authorList>
            <person name="Hsieh D.-K."/>
            <person name="Chuang S.-C."/>
            <person name="Chen C.-Y."/>
            <person name="Chao Y.-T."/>
            <person name="Lu M.-Y.J."/>
            <person name="Lee M.-H."/>
            <person name="Shih M.-C."/>
        </authorList>
    </citation>
    <scope>NUCLEOTIDE SEQUENCE</scope>
    <source>
        <strain evidence="1">Coll-153</strain>
    </source>
</reference>
<organism evidence="1 2">
    <name type="scientific">Colletotrichum scovillei</name>
    <dbReference type="NCBI Taxonomy" id="1209932"/>
    <lineage>
        <taxon>Eukaryota</taxon>
        <taxon>Fungi</taxon>
        <taxon>Dikarya</taxon>
        <taxon>Ascomycota</taxon>
        <taxon>Pezizomycotina</taxon>
        <taxon>Sordariomycetes</taxon>
        <taxon>Hypocreomycetidae</taxon>
        <taxon>Glomerellales</taxon>
        <taxon>Glomerellaceae</taxon>
        <taxon>Colletotrichum</taxon>
        <taxon>Colletotrichum acutatum species complex</taxon>
    </lineage>
</organism>
<evidence type="ECO:0000313" key="2">
    <source>
        <dbReference type="Proteomes" id="UP000699042"/>
    </source>
</evidence>
<proteinExistence type="predicted"/>
<dbReference type="Proteomes" id="UP000699042">
    <property type="component" value="Unassembled WGS sequence"/>
</dbReference>
<dbReference type="EMBL" id="JAESDN010000010">
    <property type="protein sequence ID" value="KAG7044633.1"/>
    <property type="molecule type" value="Genomic_DNA"/>
</dbReference>